<keyword evidence="1" id="KW-0862">Zinc</keyword>
<dbReference type="GO" id="GO:0016567">
    <property type="term" value="P:protein ubiquitination"/>
    <property type="evidence" value="ECO:0007669"/>
    <property type="project" value="InterPro"/>
</dbReference>
<sequence>MTCAICLEDLLRDHAALPCGHVFHFACIEQLITRFGRCALCRVRTKRIIPLFIDGPLIGISHHSSSTLDNASIAPSTRGHISASPYEGEGVTAILESPNDDEVSSSDRADLNGLHENNQALTQRLLVAERKLIQMRQVLYRTKVELRDMQQQFNAAEIQNLHSRQMATVSYRQYNGIAKEKILLKQHILRFTERVLCSANDNQTPDFMEGIRKELQELQKIIRRPQALAQTLERSRVTGRVNSISVRQA</sequence>
<gene>
    <name evidence="3" type="primary">AlNc14C5G700</name>
    <name evidence="3" type="ORF">ALNC14_007820</name>
</gene>
<dbReference type="InterPro" id="IPR013083">
    <property type="entry name" value="Znf_RING/FYVE/PHD"/>
</dbReference>
<dbReference type="PANTHER" id="PTHR16047">
    <property type="entry name" value="RFWD3 PROTEIN"/>
    <property type="match status" value="1"/>
</dbReference>
<dbReference type="GO" id="GO:0008270">
    <property type="term" value="F:zinc ion binding"/>
    <property type="evidence" value="ECO:0007669"/>
    <property type="project" value="UniProtKB-KW"/>
</dbReference>
<reference evidence="3" key="2">
    <citation type="submission" date="2011-02" db="EMBL/GenBank/DDBJ databases">
        <authorList>
            <person name="MacLean D."/>
        </authorList>
    </citation>
    <scope>NUCLEOTIDE SEQUENCE</scope>
</reference>
<dbReference type="EMBL" id="FR824050">
    <property type="protein sequence ID" value="CCA14639.1"/>
    <property type="molecule type" value="Genomic_DNA"/>
</dbReference>
<dbReference type="GO" id="GO:0036297">
    <property type="term" value="P:interstrand cross-link repair"/>
    <property type="evidence" value="ECO:0007669"/>
    <property type="project" value="InterPro"/>
</dbReference>
<reference evidence="3" key="1">
    <citation type="journal article" date="2011" name="PLoS Biol.">
        <title>Gene gain and loss during evolution of obligate parasitism in the white rust pathogen of Arabidopsis thaliana.</title>
        <authorList>
            <person name="Kemen E."/>
            <person name="Gardiner A."/>
            <person name="Schultz-Larsen T."/>
            <person name="Kemen A.C."/>
            <person name="Balmuth A.L."/>
            <person name="Robert-Seilaniantz A."/>
            <person name="Bailey K."/>
            <person name="Holub E."/>
            <person name="Studholme D.J."/>
            <person name="Maclean D."/>
            <person name="Jones J.D."/>
        </authorList>
    </citation>
    <scope>NUCLEOTIDE SEQUENCE</scope>
</reference>
<dbReference type="InterPro" id="IPR001841">
    <property type="entry name" value="Znf_RING"/>
</dbReference>
<evidence type="ECO:0000256" key="1">
    <source>
        <dbReference type="PROSITE-ProRule" id="PRU00175"/>
    </source>
</evidence>
<dbReference type="Gene3D" id="3.30.40.10">
    <property type="entry name" value="Zinc/RING finger domain, C3HC4 (zinc finger)"/>
    <property type="match status" value="1"/>
</dbReference>
<dbReference type="GO" id="GO:0004842">
    <property type="term" value="F:ubiquitin-protein transferase activity"/>
    <property type="evidence" value="ECO:0007669"/>
    <property type="project" value="InterPro"/>
</dbReference>
<evidence type="ECO:0000313" key="3">
    <source>
        <dbReference type="EMBL" id="CCA14639.1"/>
    </source>
</evidence>
<name>F0W0R5_9STRA</name>
<dbReference type="SUPFAM" id="SSF57850">
    <property type="entry name" value="RING/U-box"/>
    <property type="match status" value="1"/>
</dbReference>
<accession>F0W0R5</accession>
<dbReference type="PANTHER" id="PTHR16047:SF7">
    <property type="entry name" value="E3 UBIQUITIN-PROTEIN LIGASE RFWD3"/>
    <property type="match status" value="1"/>
</dbReference>
<feature type="domain" description="RING-type" evidence="2">
    <location>
        <begin position="3"/>
        <end position="42"/>
    </location>
</feature>
<dbReference type="AlphaFoldDB" id="F0W0R5"/>
<dbReference type="SMART" id="SM00184">
    <property type="entry name" value="RING"/>
    <property type="match status" value="1"/>
</dbReference>
<protein>
    <submittedName>
        <fullName evidence="3">AlNc14C5G700 protein</fullName>
    </submittedName>
</protein>
<dbReference type="Pfam" id="PF13639">
    <property type="entry name" value="zf-RING_2"/>
    <property type="match status" value="1"/>
</dbReference>
<evidence type="ECO:0000259" key="2">
    <source>
        <dbReference type="PROSITE" id="PS50089"/>
    </source>
</evidence>
<dbReference type="PROSITE" id="PS50089">
    <property type="entry name" value="ZF_RING_2"/>
    <property type="match status" value="1"/>
</dbReference>
<dbReference type="GO" id="GO:0005634">
    <property type="term" value="C:nucleus"/>
    <property type="evidence" value="ECO:0007669"/>
    <property type="project" value="InterPro"/>
</dbReference>
<dbReference type="HOGENOM" id="CLU_1044268_0_0_1"/>
<keyword evidence="1" id="KW-0863">Zinc-finger</keyword>
<proteinExistence type="predicted"/>
<dbReference type="InterPro" id="IPR037381">
    <property type="entry name" value="RFWD3"/>
</dbReference>
<organism evidence="3">
    <name type="scientific">Albugo laibachii Nc14</name>
    <dbReference type="NCBI Taxonomy" id="890382"/>
    <lineage>
        <taxon>Eukaryota</taxon>
        <taxon>Sar</taxon>
        <taxon>Stramenopiles</taxon>
        <taxon>Oomycota</taxon>
        <taxon>Peronosporomycetes</taxon>
        <taxon>Albuginales</taxon>
        <taxon>Albuginaceae</taxon>
        <taxon>Albugo</taxon>
    </lineage>
</organism>
<keyword evidence="1" id="KW-0479">Metal-binding</keyword>